<feature type="region of interest" description="Disordered" evidence="5">
    <location>
        <begin position="434"/>
        <end position="477"/>
    </location>
</feature>
<evidence type="ECO:0000313" key="8">
    <source>
        <dbReference type="EMBL" id="RDL38687.1"/>
    </source>
</evidence>
<accession>A0A370TT34</accession>
<evidence type="ECO:0000259" key="6">
    <source>
        <dbReference type="Pfam" id="PF12253"/>
    </source>
</evidence>
<evidence type="ECO:0000259" key="7">
    <source>
        <dbReference type="Pfam" id="PF21796"/>
    </source>
</evidence>
<dbReference type="PANTHER" id="PTHR15272:SF0">
    <property type="entry name" value="CHROMATIN ASSEMBLY FACTOR 1 SUBUNIT A"/>
    <property type="match status" value="1"/>
</dbReference>
<comment type="caution">
    <text evidence="8">The sequence shown here is derived from an EMBL/GenBank/DDBJ whole genome shotgun (WGS) entry which is preliminary data.</text>
</comment>
<feature type="compositionally biased region" description="Basic and acidic residues" evidence="5">
    <location>
        <begin position="1"/>
        <end position="27"/>
    </location>
</feature>
<dbReference type="GO" id="GO:0006281">
    <property type="term" value="P:DNA repair"/>
    <property type="evidence" value="ECO:0007669"/>
    <property type="project" value="UniProtKB-KW"/>
</dbReference>
<organism evidence="8 9">
    <name type="scientific">Venustampulla echinocandica</name>
    <dbReference type="NCBI Taxonomy" id="2656787"/>
    <lineage>
        <taxon>Eukaryota</taxon>
        <taxon>Fungi</taxon>
        <taxon>Dikarya</taxon>
        <taxon>Ascomycota</taxon>
        <taxon>Pezizomycotina</taxon>
        <taxon>Leotiomycetes</taxon>
        <taxon>Helotiales</taxon>
        <taxon>Pleuroascaceae</taxon>
        <taxon>Venustampulla</taxon>
    </lineage>
</organism>
<keyword evidence="2" id="KW-0227">DNA damage</keyword>
<dbReference type="AlphaFoldDB" id="A0A370TT34"/>
<comment type="subcellular location">
    <subcellularLocation>
        <location evidence="1">Nucleus</location>
    </subcellularLocation>
</comment>
<evidence type="ECO:0000256" key="4">
    <source>
        <dbReference type="ARBA" id="ARBA00023242"/>
    </source>
</evidence>
<feature type="domain" description="Chromatin assembly factor 1 subunit A dimerization" evidence="6">
    <location>
        <begin position="400"/>
        <end position="473"/>
    </location>
</feature>
<dbReference type="OrthoDB" id="79480at2759"/>
<feature type="region of interest" description="Disordered" evidence="5">
    <location>
        <begin position="1"/>
        <end position="286"/>
    </location>
</feature>
<reference evidence="8 9" key="1">
    <citation type="journal article" date="2018" name="IMA Fungus">
        <title>IMA Genome-F 9: Draft genome sequence of Annulohypoxylon stygium, Aspergillus mulundensis, Berkeleyomyces basicola (syn. Thielaviopsis basicola), Ceratocystis smalleyi, two Cercospora beticola strains, Coleophoma cylindrospora, Fusarium fracticaudum, Phialophora cf. hyalina, and Morchella septimelata.</title>
        <authorList>
            <person name="Wingfield B.D."/>
            <person name="Bills G.F."/>
            <person name="Dong Y."/>
            <person name="Huang W."/>
            <person name="Nel W.J."/>
            <person name="Swalarsk-Parry B.S."/>
            <person name="Vaghefi N."/>
            <person name="Wilken P.M."/>
            <person name="An Z."/>
            <person name="de Beer Z.W."/>
            <person name="De Vos L."/>
            <person name="Chen L."/>
            <person name="Duong T.A."/>
            <person name="Gao Y."/>
            <person name="Hammerbacher A."/>
            <person name="Kikkert J.R."/>
            <person name="Li Y."/>
            <person name="Li H."/>
            <person name="Li K."/>
            <person name="Li Q."/>
            <person name="Liu X."/>
            <person name="Ma X."/>
            <person name="Naidoo K."/>
            <person name="Pethybridge S.J."/>
            <person name="Sun J."/>
            <person name="Steenkamp E.T."/>
            <person name="van der Nest M.A."/>
            <person name="van Wyk S."/>
            <person name="Wingfield M.J."/>
            <person name="Xiong C."/>
            <person name="Yue Q."/>
            <person name="Zhang X."/>
        </authorList>
    </citation>
    <scope>NUCLEOTIDE SEQUENCE [LARGE SCALE GENOMIC DNA]</scope>
    <source>
        <strain evidence="8 9">BP 5553</strain>
    </source>
</reference>
<name>A0A370TT34_9HELO</name>
<feature type="compositionally biased region" description="Polar residues" evidence="5">
    <location>
        <begin position="260"/>
        <end position="282"/>
    </location>
</feature>
<dbReference type="RefSeq" id="XP_031871343.1">
    <property type="nucleotide sequence ID" value="XM_032011650.1"/>
</dbReference>
<dbReference type="Pfam" id="PF21796">
    <property type="entry name" value="Cac1_C"/>
    <property type="match status" value="1"/>
</dbReference>
<proteinExistence type="predicted"/>
<dbReference type="STRING" id="2656787.A0A370TT34"/>
<feature type="compositionally biased region" description="Polar residues" evidence="5">
    <location>
        <begin position="44"/>
        <end position="61"/>
    </location>
</feature>
<dbReference type="EMBL" id="NPIC01000002">
    <property type="protein sequence ID" value="RDL38687.1"/>
    <property type="molecule type" value="Genomic_DNA"/>
</dbReference>
<evidence type="ECO:0000256" key="5">
    <source>
        <dbReference type="SAM" id="MobiDB-lite"/>
    </source>
</evidence>
<dbReference type="InterPro" id="IPR022043">
    <property type="entry name" value="CAF1A_DD"/>
</dbReference>
<dbReference type="Proteomes" id="UP000254866">
    <property type="component" value="Unassembled WGS sequence"/>
</dbReference>
<evidence type="ECO:0008006" key="10">
    <source>
        <dbReference type="Google" id="ProtNLM"/>
    </source>
</evidence>
<feature type="compositionally biased region" description="Low complexity" evidence="5">
    <location>
        <begin position="93"/>
        <end position="107"/>
    </location>
</feature>
<evidence type="ECO:0000256" key="2">
    <source>
        <dbReference type="ARBA" id="ARBA00022763"/>
    </source>
</evidence>
<keyword evidence="4" id="KW-0539">Nucleus</keyword>
<dbReference type="InterPro" id="IPR048800">
    <property type="entry name" value="Cac1-like_C"/>
</dbReference>
<feature type="compositionally biased region" description="Basic and acidic residues" evidence="5">
    <location>
        <begin position="114"/>
        <end position="230"/>
    </location>
</feature>
<dbReference type="Pfam" id="PF12253">
    <property type="entry name" value="CAF1A_dimeriz"/>
    <property type="match status" value="1"/>
</dbReference>
<evidence type="ECO:0000256" key="3">
    <source>
        <dbReference type="ARBA" id="ARBA00023204"/>
    </source>
</evidence>
<dbReference type="PANTHER" id="PTHR15272">
    <property type="entry name" value="CHROMATIN ASSEMBLY FACTOR 1 SUBUNIT A CAF-1 SUBUNIT A"/>
    <property type="match status" value="1"/>
</dbReference>
<evidence type="ECO:0000313" key="9">
    <source>
        <dbReference type="Proteomes" id="UP000254866"/>
    </source>
</evidence>
<dbReference type="GeneID" id="43595876"/>
<evidence type="ECO:0000256" key="1">
    <source>
        <dbReference type="ARBA" id="ARBA00004123"/>
    </source>
</evidence>
<keyword evidence="3" id="KW-0234">DNA repair</keyword>
<sequence>MSVHESARSLKRNHDSFEGRADLKESHTAAADFLQTLPIPPTPTNTSKRNLSPAQSNSSPLSDVGPVTPSAVLNSPKLATGAGPNASVNTSSPSAFAALNGAAAPPAKKTKLTFAEKEMRQIQKDIREQEKAEERAKKEAEKQVQAEEKARRDAEKEAERKRKEAEKQLQIEEKARRDAEKEAEKKRREAEREEKRAAQEAEKAAKEEKKLLREKEKQRVEEEKMKKERSQPTLSSFFAAPSKARTGSADGKEKRPASPGPQNSNPSLLAASTVNPQATTPSKPEISPYDKMFPAFFIHSDVKVASVNRFERDDEALNSIHQTLDSYIFGDRSPDRKLTFDIISLFHLPDNTGPRGKNCMPVREIMAEFSGDASRPIDLTEDSQISQVRRMRNLRRVPMKILQFREDVRPPYRGTYTSRPVHGVAKLGRNPLRRDLPNTNYDYDSEAEWVEDEDAEDCNSDGEEEDDGEDGEDMEGFLDDENDELAHSKRMIIQGDLEPVSTGLCWESRKKRNTGVEMMQYRMEIIVDPNLKSVNPFSTQYWVPNPTTTAMEPPRLPLTAVKPPNTSTAILPSSTIKVTSFFPLTTSTTSTTASLSSQQALQTISTPGKDTKPKKLLPAEDLPKFRDAVEGSNLSKIGLIEVLKKQFPGRPAAAIKGTLETVAKRIGAKEADKRWVIVEGM</sequence>
<feature type="compositionally biased region" description="Acidic residues" evidence="5">
    <location>
        <begin position="443"/>
        <end position="477"/>
    </location>
</feature>
<gene>
    <name evidence="8" type="ORF">BP5553_03027</name>
</gene>
<feature type="domain" description="Chromatin assembly factor 1 subunit Cac1-like C-terminal" evidence="7">
    <location>
        <begin position="622"/>
        <end position="677"/>
    </location>
</feature>
<dbReference type="GO" id="GO:0033186">
    <property type="term" value="C:CAF-1 complex"/>
    <property type="evidence" value="ECO:0007669"/>
    <property type="project" value="TreeGrafter"/>
</dbReference>
<dbReference type="GO" id="GO:0005634">
    <property type="term" value="C:nucleus"/>
    <property type="evidence" value="ECO:0007669"/>
    <property type="project" value="UniProtKB-SubCell"/>
</dbReference>
<keyword evidence="9" id="KW-1185">Reference proteome</keyword>
<dbReference type="CDD" id="cd06503">
    <property type="entry name" value="ATP-synt_Fo_b"/>
    <property type="match status" value="1"/>
</dbReference>
<protein>
    <recommendedName>
        <fullName evidence="10">Chromatin assembly factor 1 subunit A</fullName>
    </recommendedName>
</protein>
<dbReference type="GO" id="GO:0006334">
    <property type="term" value="P:nucleosome assembly"/>
    <property type="evidence" value="ECO:0007669"/>
    <property type="project" value="TreeGrafter"/>
</dbReference>